<dbReference type="PANTHER" id="PTHR38011:SF12">
    <property type="entry name" value="BIFUNCTIONAL DEAMINASE-REDUCTASE DOMAIN PROTEIN"/>
    <property type="match status" value="1"/>
</dbReference>
<dbReference type="GO" id="GO:0009231">
    <property type="term" value="P:riboflavin biosynthetic process"/>
    <property type="evidence" value="ECO:0007669"/>
    <property type="project" value="InterPro"/>
</dbReference>
<protein>
    <submittedName>
        <fullName evidence="2">RibD C-terminal domain</fullName>
    </submittedName>
</protein>
<dbReference type="SUPFAM" id="SSF53597">
    <property type="entry name" value="Dihydrofolate reductase-like"/>
    <property type="match status" value="1"/>
</dbReference>
<dbReference type="InterPro" id="IPR024072">
    <property type="entry name" value="DHFR-like_dom_sf"/>
</dbReference>
<proteinExistence type="predicted"/>
<dbReference type="PANTHER" id="PTHR38011">
    <property type="entry name" value="DIHYDROFOLATE REDUCTASE FAMILY PROTEIN (AFU_ORTHOLOGUE AFUA_8G06820)"/>
    <property type="match status" value="1"/>
</dbReference>
<dbReference type="OrthoDB" id="2313602at2"/>
<evidence type="ECO:0000259" key="1">
    <source>
        <dbReference type="Pfam" id="PF01872"/>
    </source>
</evidence>
<sequence>MPNVRTDMTVSVDGYICGLAAQQPPYLDKGFFRVTEWAVAHRAWRERAGFDGGVRDAEDALLKEMFEQAGAYVMGRRMFDSGEEPWGESPPFRAPVFVVTHREREPLIRKGGTTFHFVTDGVAGAIERAKAACGDRNVHISGGATIVQQAIAEGLLDEMHVHIAPVLLGQGTRLFDDLPDTVIELNRFHVLDSPAATHLGFRFPTAA</sequence>
<evidence type="ECO:0000313" key="3">
    <source>
        <dbReference type="Proteomes" id="UP000255082"/>
    </source>
</evidence>
<dbReference type="Proteomes" id="UP000255082">
    <property type="component" value="Unassembled WGS sequence"/>
</dbReference>
<dbReference type="AlphaFoldDB" id="A0A378WV08"/>
<dbReference type="InterPro" id="IPR002734">
    <property type="entry name" value="RibDG_C"/>
</dbReference>
<dbReference type="RefSeq" id="WP_062964606.1">
    <property type="nucleotide sequence ID" value="NZ_JAJFOE010000001.1"/>
</dbReference>
<dbReference type="Gene3D" id="3.40.430.10">
    <property type="entry name" value="Dihydrofolate Reductase, subunit A"/>
    <property type="match status" value="1"/>
</dbReference>
<dbReference type="GO" id="GO:0008703">
    <property type="term" value="F:5-amino-6-(5-phosphoribosylamino)uracil reductase activity"/>
    <property type="evidence" value="ECO:0007669"/>
    <property type="project" value="InterPro"/>
</dbReference>
<dbReference type="EMBL" id="UGRU01000001">
    <property type="protein sequence ID" value="SUA45180.1"/>
    <property type="molecule type" value="Genomic_DNA"/>
</dbReference>
<dbReference type="InterPro" id="IPR050765">
    <property type="entry name" value="Riboflavin_Biosynth_HTPR"/>
</dbReference>
<organism evidence="2 3">
    <name type="scientific">Nocardia africana</name>
    <dbReference type="NCBI Taxonomy" id="134964"/>
    <lineage>
        <taxon>Bacteria</taxon>
        <taxon>Bacillati</taxon>
        <taxon>Actinomycetota</taxon>
        <taxon>Actinomycetes</taxon>
        <taxon>Mycobacteriales</taxon>
        <taxon>Nocardiaceae</taxon>
        <taxon>Nocardia</taxon>
    </lineage>
</organism>
<name>A0A378WV08_9NOCA</name>
<gene>
    <name evidence="2" type="primary">yyaP_9</name>
    <name evidence="2" type="ORF">NCTC13184_03702</name>
</gene>
<reference evidence="2 3" key="1">
    <citation type="submission" date="2018-06" db="EMBL/GenBank/DDBJ databases">
        <authorList>
            <consortium name="Pathogen Informatics"/>
            <person name="Doyle S."/>
        </authorList>
    </citation>
    <scope>NUCLEOTIDE SEQUENCE [LARGE SCALE GENOMIC DNA]</scope>
    <source>
        <strain evidence="2 3">NCTC13184</strain>
    </source>
</reference>
<dbReference type="Pfam" id="PF01872">
    <property type="entry name" value="RibD_C"/>
    <property type="match status" value="1"/>
</dbReference>
<feature type="domain" description="Bacterial bifunctional deaminase-reductase C-terminal" evidence="1">
    <location>
        <begin position="3"/>
        <end position="185"/>
    </location>
</feature>
<evidence type="ECO:0000313" key="2">
    <source>
        <dbReference type="EMBL" id="SUA45180.1"/>
    </source>
</evidence>
<accession>A0A378WV08</accession>